<keyword evidence="4" id="KW-1185">Reference proteome</keyword>
<dbReference type="OrthoDB" id="3271094at2759"/>
<sequence>MGQMNPNRGEELATAAFNSCLAVSSIPKSLGTILIAHRPAFLCNAIQPRRPSRTLMPIVAFSFGVFGDICILISALCATIKTLRDSANAPAELEELFAEVNKLKCLTDMIKMQIPSLQRLGVDLHPSIMEVSSEARLFQEEISAANKLLETITHDTGPFKALSPEDGYIHNSTRNLRWQLFLRPRAVQWRKKLRRHQDNISRHILFLLFYSLDALSQFCWEQRTSPAGIEQTTQNFEQTMQNIPNTLRLSPPDTGCTELVGPLGQSIPIPLQWCVTWGGLDCSHKLYLLNSPPDEATSETSSEASFKTASEITFEASVDTAPDPTSEIIPRATPEPTSEITSEASFDAAPDPTPDPTSEGIPRATPEPTSEPTARKSGHNNIRALYTFLHAHSTSALLRWSMRQISDLGNSSTLSVTAYYSEIANIEGIATSKNGAKQIAASHALSALGHIYGP</sequence>
<evidence type="ECO:0000256" key="1">
    <source>
        <dbReference type="SAM" id="MobiDB-lite"/>
    </source>
</evidence>
<keyword evidence="2" id="KW-0472">Membrane</keyword>
<gene>
    <name evidence="3" type="ORF">EVG20_g3649</name>
</gene>
<keyword evidence="2" id="KW-0812">Transmembrane</keyword>
<reference evidence="3 4" key="1">
    <citation type="submission" date="2019-02" db="EMBL/GenBank/DDBJ databases">
        <title>Genome sequencing of the rare red list fungi Dentipellis fragilis.</title>
        <authorList>
            <person name="Buettner E."/>
            <person name="Kellner H."/>
        </authorList>
    </citation>
    <scope>NUCLEOTIDE SEQUENCE [LARGE SCALE GENOMIC DNA]</scope>
    <source>
        <strain evidence="3 4">DSM 105465</strain>
    </source>
</reference>
<keyword evidence="2" id="KW-1133">Transmembrane helix</keyword>
<dbReference type="AlphaFoldDB" id="A0A4Y9Z0N5"/>
<proteinExistence type="predicted"/>
<dbReference type="EMBL" id="SEOQ01000169">
    <property type="protein sequence ID" value="TFY68205.1"/>
    <property type="molecule type" value="Genomic_DNA"/>
</dbReference>
<feature type="transmembrane region" description="Helical" evidence="2">
    <location>
        <begin position="55"/>
        <end position="76"/>
    </location>
</feature>
<feature type="region of interest" description="Disordered" evidence="1">
    <location>
        <begin position="314"/>
        <end position="378"/>
    </location>
</feature>
<name>A0A4Y9Z0N5_9AGAM</name>
<comment type="caution">
    <text evidence="3">The sequence shown here is derived from an EMBL/GenBank/DDBJ whole genome shotgun (WGS) entry which is preliminary data.</text>
</comment>
<organism evidence="3 4">
    <name type="scientific">Dentipellis fragilis</name>
    <dbReference type="NCBI Taxonomy" id="205917"/>
    <lineage>
        <taxon>Eukaryota</taxon>
        <taxon>Fungi</taxon>
        <taxon>Dikarya</taxon>
        <taxon>Basidiomycota</taxon>
        <taxon>Agaricomycotina</taxon>
        <taxon>Agaricomycetes</taxon>
        <taxon>Russulales</taxon>
        <taxon>Hericiaceae</taxon>
        <taxon>Dentipellis</taxon>
    </lineage>
</organism>
<accession>A0A4Y9Z0N5</accession>
<feature type="compositionally biased region" description="Polar residues" evidence="1">
    <location>
        <begin position="335"/>
        <end position="344"/>
    </location>
</feature>
<protein>
    <submittedName>
        <fullName evidence="3">Uncharacterized protein</fullName>
    </submittedName>
</protein>
<evidence type="ECO:0000313" key="4">
    <source>
        <dbReference type="Proteomes" id="UP000298327"/>
    </source>
</evidence>
<evidence type="ECO:0000313" key="3">
    <source>
        <dbReference type="EMBL" id="TFY68205.1"/>
    </source>
</evidence>
<evidence type="ECO:0000256" key="2">
    <source>
        <dbReference type="SAM" id="Phobius"/>
    </source>
</evidence>
<dbReference type="Proteomes" id="UP000298327">
    <property type="component" value="Unassembled WGS sequence"/>
</dbReference>